<sequence>MADEHTYRAPMSEQQEELEPGWGTTHSAPATGSSGHQYTAPDDRGDLTDDEPTSIADEAGFDHLLGPEDAAMHVEDEDGRPAE</sequence>
<evidence type="ECO:0000313" key="2">
    <source>
        <dbReference type="EMBL" id="TQM79084.1"/>
    </source>
</evidence>
<reference evidence="2 3" key="1">
    <citation type="submission" date="2019-06" db="EMBL/GenBank/DDBJ databases">
        <title>Sequencing the genomes of 1000 actinobacteria strains.</title>
        <authorList>
            <person name="Klenk H.-P."/>
        </authorList>
    </citation>
    <scope>NUCLEOTIDE SEQUENCE [LARGE SCALE GENOMIC DNA]</scope>
    <source>
        <strain evidence="2 3">DSM 45456</strain>
    </source>
</reference>
<dbReference type="Proteomes" id="UP000316628">
    <property type="component" value="Unassembled WGS sequence"/>
</dbReference>
<name>A0A543J8D8_9PSEU</name>
<gene>
    <name evidence="2" type="ORF">FHX81_1378</name>
</gene>
<feature type="compositionally biased region" description="Polar residues" evidence="1">
    <location>
        <begin position="24"/>
        <end position="37"/>
    </location>
</feature>
<dbReference type="OrthoDB" id="3695714at2"/>
<evidence type="ECO:0000256" key="1">
    <source>
        <dbReference type="SAM" id="MobiDB-lite"/>
    </source>
</evidence>
<protein>
    <recommendedName>
        <fullName evidence="4">DUF5709 domain-containing protein</fullName>
    </recommendedName>
</protein>
<evidence type="ECO:0000313" key="3">
    <source>
        <dbReference type="Proteomes" id="UP000316628"/>
    </source>
</evidence>
<feature type="region of interest" description="Disordered" evidence="1">
    <location>
        <begin position="64"/>
        <end position="83"/>
    </location>
</feature>
<evidence type="ECO:0008006" key="4">
    <source>
        <dbReference type="Google" id="ProtNLM"/>
    </source>
</evidence>
<organism evidence="2 3">
    <name type="scientific">Saccharothrix saharensis</name>
    <dbReference type="NCBI Taxonomy" id="571190"/>
    <lineage>
        <taxon>Bacteria</taxon>
        <taxon>Bacillati</taxon>
        <taxon>Actinomycetota</taxon>
        <taxon>Actinomycetes</taxon>
        <taxon>Pseudonocardiales</taxon>
        <taxon>Pseudonocardiaceae</taxon>
        <taxon>Saccharothrix</taxon>
    </lineage>
</organism>
<feature type="compositionally biased region" description="Basic and acidic residues" evidence="1">
    <location>
        <begin position="70"/>
        <end position="83"/>
    </location>
</feature>
<accession>A0A543J8D8</accession>
<dbReference type="RefSeq" id="WP_141976130.1">
    <property type="nucleotide sequence ID" value="NZ_VFPP01000001.1"/>
</dbReference>
<keyword evidence="3" id="KW-1185">Reference proteome</keyword>
<comment type="caution">
    <text evidence="2">The sequence shown here is derived from an EMBL/GenBank/DDBJ whole genome shotgun (WGS) entry which is preliminary data.</text>
</comment>
<feature type="region of interest" description="Disordered" evidence="1">
    <location>
        <begin position="1"/>
        <end position="54"/>
    </location>
</feature>
<proteinExistence type="predicted"/>
<dbReference type="AlphaFoldDB" id="A0A543J8D8"/>
<dbReference type="EMBL" id="VFPP01000001">
    <property type="protein sequence ID" value="TQM79084.1"/>
    <property type="molecule type" value="Genomic_DNA"/>
</dbReference>